<feature type="region of interest" description="Disordered" evidence="10">
    <location>
        <begin position="1"/>
        <end position="37"/>
    </location>
</feature>
<gene>
    <name evidence="12" type="ORF">G6O67_007633</name>
</gene>
<dbReference type="GO" id="GO:0061575">
    <property type="term" value="F:cyclin-dependent protein serine/threonine kinase activator activity"/>
    <property type="evidence" value="ECO:0007669"/>
    <property type="project" value="InterPro"/>
</dbReference>
<dbReference type="Gene3D" id="3.30.40.10">
    <property type="entry name" value="Zinc/RING finger domain, C3HC4 (zinc finger)"/>
    <property type="match status" value="1"/>
</dbReference>
<name>A0A8H4LUR4_9HYPO</name>
<dbReference type="Proteomes" id="UP000557566">
    <property type="component" value="Unassembled WGS sequence"/>
</dbReference>
<accession>A0A8H4LUR4</accession>
<dbReference type="Pfam" id="PF06391">
    <property type="entry name" value="MAT1"/>
    <property type="match status" value="1"/>
</dbReference>
<evidence type="ECO:0000256" key="3">
    <source>
        <dbReference type="ARBA" id="ARBA00022723"/>
    </source>
</evidence>
<evidence type="ECO:0000256" key="5">
    <source>
        <dbReference type="ARBA" id="ARBA00022833"/>
    </source>
</evidence>
<dbReference type="EMBL" id="JAAVMX010000008">
    <property type="protein sequence ID" value="KAF4505715.1"/>
    <property type="molecule type" value="Genomic_DNA"/>
</dbReference>
<dbReference type="PROSITE" id="PS00518">
    <property type="entry name" value="ZF_RING_1"/>
    <property type="match status" value="1"/>
</dbReference>
<dbReference type="AlphaFoldDB" id="A0A8H4LUR4"/>
<evidence type="ECO:0000256" key="7">
    <source>
        <dbReference type="ARBA" id="ARBA00029873"/>
    </source>
</evidence>
<evidence type="ECO:0000256" key="6">
    <source>
        <dbReference type="ARBA" id="ARBA00023242"/>
    </source>
</evidence>
<comment type="subcellular location">
    <subcellularLocation>
        <location evidence="1">Nucleus</location>
    </subcellularLocation>
</comment>
<dbReference type="InterPro" id="IPR017907">
    <property type="entry name" value="Znf_RING_CS"/>
</dbReference>
<evidence type="ECO:0000256" key="10">
    <source>
        <dbReference type="SAM" id="MobiDB-lite"/>
    </source>
</evidence>
<dbReference type="PANTHER" id="PTHR12683:SF13">
    <property type="entry name" value="CDK-ACTIVATING KINASE ASSEMBLY FACTOR MAT1"/>
    <property type="match status" value="1"/>
</dbReference>
<comment type="caution">
    <text evidence="12">The sequence shown here is derived from an EMBL/GenBank/DDBJ whole genome shotgun (WGS) entry which is preliminary data.</text>
</comment>
<keyword evidence="13" id="KW-1185">Reference proteome</keyword>
<dbReference type="GO" id="GO:0006357">
    <property type="term" value="P:regulation of transcription by RNA polymerase II"/>
    <property type="evidence" value="ECO:0007669"/>
    <property type="project" value="TreeGrafter"/>
</dbReference>
<proteinExistence type="predicted"/>
<dbReference type="GO" id="GO:0005675">
    <property type="term" value="C:transcription factor TFIIH holo complex"/>
    <property type="evidence" value="ECO:0007669"/>
    <property type="project" value="InterPro"/>
</dbReference>
<dbReference type="NCBIfam" id="TIGR00570">
    <property type="entry name" value="cdk7"/>
    <property type="match status" value="1"/>
</dbReference>
<evidence type="ECO:0000256" key="4">
    <source>
        <dbReference type="ARBA" id="ARBA00022771"/>
    </source>
</evidence>
<dbReference type="PANTHER" id="PTHR12683">
    <property type="entry name" value="CDK-ACTIVATING KINASE ASSEMBLY FACTOR MAT1"/>
    <property type="match status" value="1"/>
</dbReference>
<keyword evidence="5" id="KW-0862">Zinc</keyword>
<keyword evidence="3" id="KW-0479">Metal-binding</keyword>
<dbReference type="InterPro" id="IPR013083">
    <property type="entry name" value="Znf_RING/FYVE/PHD"/>
</dbReference>
<dbReference type="GO" id="GO:0006289">
    <property type="term" value="P:nucleotide-excision repair"/>
    <property type="evidence" value="ECO:0007669"/>
    <property type="project" value="InterPro"/>
</dbReference>
<reference evidence="12 13" key="1">
    <citation type="journal article" date="2020" name="Genome Biol. Evol.">
        <title>A new high-quality draft genome assembly of the Chinese cordyceps Ophiocordyceps sinensis.</title>
        <authorList>
            <person name="Shu R."/>
            <person name="Zhang J."/>
            <person name="Meng Q."/>
            <person name="Zhang H."/>
            <person name="Zhou G."/>
            <person name="Li M."/>
            <person name="Wu P."/>
            <person name="Zhao Y."/>
            <person name="Chen C."/>
            <person name="Qin Q."/>
        </authorList>
    </citation>
    <scope>NUCLEOTIDE SEQUENCE [LARGE SCALE GENOMIC DNA]</scope>
    <source>
        <strain evidence="12 13">IOZ07</strain>
    </source>
</reference>
<feature type="domain" description="RING-type" evidence="11">
    <location>
        <begin position="38"/>
        <end position="80"/>
    </location>
</feature>
<protein>
    <recommendedName>
        <fullName evidence="2">RNA polymerase II transcription factor B subunit 3</fullName>
    </recommendedName>
    <alternativeName>
        <fullName evidence="8">RNA polymerase II transcription factor B 38 kDa subunit</fullName>
    </alternativeName>
    <alternativeName>
        <fullName evidence="7">RNA polymerase II transcription factor B p38 subunit</fullName>
    </alternativeName>
</protein>
<evidence type="ECO:0000256" key="8">
    <source>
        <dbReference type="ARBA" id="ARBA00033277"/>
    </source>
</evidence>
<evidence type="ECO:0000259" key="11">
    <source>
        <dbReference type="PROSITE" id="PS50089"/>
    </source>
</evidence>
<evidence type="ECO:0000313" key="12">
    <source>
        <dbReference type="EMBL" id="KAF4505715.1"/>
    </source>
</evidence>
<feature type="region of interest" description="Disordered" evidence="10">
    <location>
        <begin position="173"/>
        <end position="211"/>
    </location>
</feature>
<dbReference type="PROSITE" id="PS50089">
    <property type="entry name" value="ZF_RING_2"/>
    <property type="match status" value="1"/>
</dbReference>
<dbReference type="InterPro" id="IPR001841">
    <property type="entry name" value="Znf_RING"/>
</dbReference>
<dbReference type="GO" id="GO:0008270">
    <property type="term" value="F:zinc ion binding"/>
    <property type="evidence" value="ECO:0007669"/>
    <property type="project" value="UniProtKB-KW"/>
</dbReference>
<evidence type="ECO:0000313" key="13">
    <source>
        <dbReference type="Proteomes" id="UP000557566"/>
    </source>
</evidence>
<feature type="compositionally biased region" description="Low complexity" evidence="10">
    <location>
        <begin position="15"/>
        <end position="26"/>
    </location>
</feature>
<organism evidence="12 13">
    <name type="scientific">Ophiocordyceps sinensis</name>
    <dbReference type="NCBI Taxonomy" id="72228"/>
    <lineage>
        <taxon>Eukaryota</taxon>
        <taxon>Fungi</taxon>
        <taxon>Dikarya</taxon>
        <taxon>Ascomycota</taxon>
        <taxon>Pezizomycotina</taxon>
        <taxon>Sordariomycetes</taxon>
        <taxon>Hypocreomycetidae</taxon>
        <taxon>Hypocreales</taxon>
        <taxon>Ophiocordycipitaceae</taxon>
        <taxon>Ophiocordyceps</taxon>
    </lineage>
</organism>
<dbReference type="InterPro" id="IPR004575">
    <property type="entry name" value="MAT1/Tfb3"/>
</dbReference>
<feature type="compositionally biased region" description="Basic and acidic residues" evidence="10">
    <location>
        <begin position="173"/>
        <end position="202"/>
    </location>
</feature>
<dbReference type="OrthoDB" id="5963at2759"/>
<dbReference type="SUPFAM" id="SSF57850">
    <property type="entry name" value="RING/U-box"/>
    <property type="match status" value="1"/>
</dbReference>
<evidence type="ECO:0000256" key="2">
    <source>
        <dbReference type="ARBA" id="ARBA00022257"/>
    </source>
</evidence>
<evidence type="ECO:0000256" key="1">
    <source>
        <dbReference type="ARBA" id="ARBA00004123"/>
    </source>
</evidence>
<evidence type="ECO:0000256" key="9">
    <source>
        <dbReference type="PROSITE-ProRule" id="PRU00175"/>
    </source>
</evidence>
<dbReference type="InterPro" id="IPR015877">
    <property type="entry name" value="MAT1_centre"/>
</dbReference>
<sequence length="377" mass="41997">MSRPGGTVSVRHATSSSLAEASSSNSLPPPSSDQDETCPVCKTTRYFNRDMEFRINPECYHRMCKTCVERIFKDGPNQCPYAGCHKTLRLRGFKAAFFGDLGVEREVDIRRRVAHVFNKVEDDFETLRDYNDYLDMVECLTDDLVNGPADARAKAEAQLAEWEARHKAEIERNRKLARESDESRQKRLAAEQEASRSRRMQDLQDEADEKASAVRFREEMLNSLQSADVGQASQAVDRVLLKKRGQQKRDAALHAVASAAGSLSIRGLRDKTKPVVQDGPYDPFGGLDLAPRRVDLAPDRLRDYHSEWIDVIRSKDEYLVGGYGADEYISRALFEAFSGLGVFVADDKPDGAVPTAGAREAAATGQAGGNMDTHQVF</sequence>
<dbReference type="Pfam" id="PF17121">
    <property type="entry name" value="zf-C3HC4_5"/>
    <property type="match status" value="1"/>
</dbReference>
<keyword evidence="4 9" id="KW-0863">Zinc-finger</keyword>
<dbReference type="CDD" id="cd16573">
    <property type="entry name" value="RING-HC_TFB3-like"/>
    <property type="match status" value="1"/>
</dbReference>
<keyword evidence="6" id="KW-0539">Nucleus</keyword>